<dbReference type="EMBL" id="MF044066">
    <property type="protein sequence ID" value="AVY54504.1"/>
    <property type="molecule type" value="mRNA"/>
</dbReference>
<keyword evidence="4" id="KW-1015">Disulfide bond</keyword>
<dbReference type="GO" id="GO:0098542">
    <property type="term" value="P:defense response to other organism"/>
    <property type="evidence" value="ECO:0007669"/>
    <property type="project" value="UniProtKB-ARBA"/>
</dbReference>
<evidence type="ECO:0000259" key="5">
    <source>
        <dbReference type="SMART" id="SM00198"/>
    </source>
</evidence>
<dbReference type="GO" id="GO:0005576">
    <property type="term" value="C:extracellular region"/>
    <property type="evidence" value="ECO:0007669"/>
    <property type="project" value="InterPro"/>
</dbReference>
<dbReference type="AlphaFoldDB" id="A0A6J3WUY2"/>
<protein>
    <submittedName>
        <fullName evidence="6">Hum s 3 allergen</fullName>
    </submittedName>
</protein>
<dbReference type="SMART" id="SM00198">
    <property type="entry name" value="SCP"/>
    <property type="match status" value="1"/>
</dbReference>
<evidence type="ECO:0000256" key="2">
    <source>
        <dbReference type="ARBA" id="ARBA00022729"/>
    </source>
</evidence>
<organism evidence="6">
    <name type="scientific">Humulus scandens</name>
    <name type="common">Hop</name>
    <name type="synonym">Humulopsis scandens</name>
    <dbReference type="NCBI Taxonomy" id="228586"/>
    <lineage>
        <taxon>Eukaryota</taxon>
        <taxon>Viridiplantae</taxon>
        <taxon>Streptophyta</taxon>
        <taxon>Embryophyta</taxon>
        <taxon>Tracheophyta</taxon>
        <taxon>Spermatophyta</taxon>
        <taxon>Magnoliopsida</taxon>
        <taxon>eudicotyledons</taxon>
        <taxon>Gunneridae</taxon>
        <taxon>Pentapetalae</taxon>
        <taxon>rosids</taxon>
        <taxon>fabids</taxon>
        <taxon>Rosales</taxon>
        <taxon>Cannabaceae</taxon>
        <taxon>Humulus</taxon>
    </lineage>
</organism>
<dbReference type="CDD" id="cd05381">
    <property type="entry name" value="CAP_PR-1"/>
    <property type="match status" value="1"/>
</dbReference>
<sequence>MRSLKMSLNHGASAKVLLVGQMLMVMMVIASAAKPLPGKKKAFLDAHNAIRAEVGVGPMTWNKTLENYAQKYANSRLSKNCEFEHSGGPYGENLAEGYGEMTGDAVRYWATEKSKYDYASNSCAQNDICGHYTQVVWRNSVRLGCATVNCGKGLVFSICNYDPPGNYMGERPY</sequence>
<reference evidence="6" key="1">
    <citation type="submission" date="2017-05" db="EMBL/GenBank/DDBJ databases">
        <authorList>
            <person name="Zhou J."/>
            <person name="Wang H."/>
            <person name="Yin J."/>
        </authorList>
    </citation>
    <scope>NUCLEOTIDE SEQUENCE</scope>
</reference>
<accession>A0A6J3WUY2</accession>
<dbReference type="InterPro" id="IPR014044">
    <property type="entry name" value="CAP_dom"/>
</dbReference>
<name>A0A6J3WUY2_HUMSC</name>
<dbReference type="SUPFAM" id="SSF55797">
    <property type="entry name" value="PR-1-like"/>
    <property type="match status" value="1"/>
</dbReference>
<keyword evidence="2" id="KW-0732">Signal</keyword>
<comment type="similarity">
    <text evidence="1">Belongs to the CRISP family.</text>
</comment>
<dbReference type="Gene3D" id="3.40.33.10">
    <property type="entry name" value="CAP"/>
    <property type="match status" value="1"/>
</dbReference>
<dbReference type="EMBL" id="MF044062">
    <property type="protein sequence ID" value="AVY54500.1"/>
    <property type="molecule type" value="mRNA"/>
</dbReference>
<dbReference type="InterPro" id="IPR001283">
    <property type="entry name" value="CRISP-related"/>
</dbReference>
<evidence type="ECO:0000256" key="4">
    <source>
        <dbReference type="ARBA" id="ARBA00023157"/>
    </source>
</evidence>
<dbReference type="PANTHER" id="PTHR10334">
    <property type="entry name" value="CYSTEINE-RICH SECRETORY PROTEIN-RELATED"/>
    <property type="match status" value="1"/>
</dbReference>
<evidence type="ECO:0000256" key="3">
    <source>
        <dbReference type="ARBA" id="ARBA00022821"/>
    </source>
</evidence>
<keyword evidence="3" id="KW-0611">Plant defense</keyword>
<dbReference type="InterPro" id="IPR035940">
    <property type="entry name" value="CAP_sf"/>
</dbReference>
<dbReference type="Pfam" id="PF00188">
    <property type="entry name" value="CAP"/>
    <property type="match status" value="1"/>
</dbReference>
<dbReference type="PRINTS" id="PR00837">
    <property type="entry name" value="V5TPXLIKE"/>
</dbReference>
<dbReference type="InterPro" id="IPR018244">
    <property type="entry name" value="Allrgn_V5/Tpx1_CS"/>
</dbReference>
<dbReference type="PROSITE" id="PS01009">
    <property type="entry name" value="CRISP_1"/>
    <property type="match status" value="1"/>
</dbReference>
<proteinExistence type="evidence at transcript level"/>
<evidence type="ECO:0000313" key="6">
    <source>
        <dbReference type="EMBL" id="AVY54500.1"/>
    </source>
</evidence>
<evidence type="ECO:0000256" key="1">
    <source>
        <dbReference type="ARBA" id="ARBA00009923"/>
    </source>
</evidence>
<dbReference type="FunFam" id="3.40.33.10:FF:000006">
    <property type="entry name" value="Putative pathogenesis-related protein 1"/>
    <property type="match status" value="1"/>
</dbReference>
<feature type="domain" description="SCP" evidence="5">
    <location>
        <begin position="38"/>
        <end position="169"/>
    </location>
</feature>